<gene>
    <name evidence="2" type="ORF">NCR95_02505</name>
</gene>
<comment type="caution">
    <text evidence="2">The sequence shown here is derived from an EMBL/GenBank/DDBJ whole genome shotgun (WGS) entry which is preliminary data.</text>
</comment>
<name>A0ABT0TTC8_9HELI</name>
<evidence type="ECO:0000259" key="1">
    <source>
        <dbReference type="Pfam" id="PF00565"/>
    </source>
</evidence>
<organism evidence="2 3">
    <name type="scientific">Helicobacter colisuis</name>
    <dbReference type="NCBI Taxonomy" id="2949739"/>
    <lineage>
        <taxon>Bacteria</taxon>
        <taxon>Pseudomonadati</taxon>
        <taxon>Campylobacterota</taxon>
        <taxon>Epsilonproteobacteria</taxon>
        <taxon>Campylobacterales</taxon>
        <taxon>Helicobacteraceae</taxon>
        <taxon>Helicobacter</taxon>
    </lineage>
</organism>
<evidence type="ECO:0000313" key="2">
    <source>
        <dbReference type="EMBL" id="MCL9819044.1"/>
    </source>
</evidence>
<dbReference type="Proteomes" id="UP001057522">
    <property type="component" value="Unassembled WGS sequence"/>
</dbReference>
<accession>A0ABT0TTC8</accession>
<dbReference type="Pfam" id="PF00565">
    <property type="entry name" value="SNase"/>
    <property type="match status" value="1"/>
</dbReference>
<proteinExistence type="predicted"/>
<dbReference type="InterPro" id="IPR016071">
    <property type="entry name" value="Staphylococal_nuclease_OB-fold"/>
</dbReference>
<sequence length="180" mass="21055">MKFFRITFLVLALFCMPLFSLVFTPIPLQGILKSIYTPALFGVYSKDFGRLYCQLYGVATPSKNFQSDICEINPKTLKAMRHFAMNYTQNKIFSEQIYFLSYQNGWCFLQNGGNLFNEQIIKDGYGVVQYFDLTQEEVITKLETLESVARNKRKGLWKEWAKEMECIKSTLREIAKEKQK</sequence>
<evidence type="ECO:0000313" key="3">
    <source>
        <dbReference type="Proteomes" id="UP001057522"/>
    </source>
</evidence>
<dbReference type="RefSeq" id="WP_250603642.1">
    <property type="nucleotide sequence ID" value="NZ_JAMOKX010000002.1"/>
</dbReference>
<dbReference type="Gene3D" id="2.40.50.90">
    <property type="match status" value="1"/>
</dbReference>
<protein>
    <submittedName>
        <fullName evidence="2">Thermonuclease family protein</fullName>
    </submittedName>
</protein>
<reference evidence="2" key="1">
    <citation type="submission" date="2022-06" db="EMBL/GenBank/DDBJ databases">
        <title>Helicobacter colisuis sp. nov.</title>
        <authorList>
            <person name="Papic B."/>
            <person name="Gruntar I."/>
        </authorList>
    </citation>
    <scope>NUCLEOTIDE SEQUENCE</scope>
    <source>
        <strain evidence="2">11154-15</strain>
    </source>
</reference>
<dbReference type="InterPro" id="IPR035437">
    <property type="entry name" value="SNase_OB-fold_sf"/>
</dbReference>
<keyword evidence="3" id="KW-1185">Reference proteome</keyword>
<feature type="domain" description="TNase-like" evidence="1">
    <location>
        <begin position="112"/>
        <end position="159"/>
    </location>
</feature>
<dbReference type="SUPFAM" id="SSF50199">
    <property type="entry name" value="Staphylococcal nuclease"/>
    <property type="match status" value="1"/>
</dbReference>
<dbReference type="EMBL" id="JAMOKX010000002">
    <property type="protein sequence ID" value="MCL9819044.1"/>
    <property type="molecule type" value="Genomic_DNA"/>
</dbReference>